<proteinExistence type="predicted"/>
<evidence type="ECO:0000313" key="3">
    <source>
        <dbReference type="Proteomes" id="UP001233999"/>
    </source>
</evidence>
<feature type="chain" id="PRO_5042013596" evidence="1">
    <location>
        <begin position="16"/>
        <end position="180"/>
    </location>
</feature>
<organism evidence="2 3">
    <name type="scientific">Diploptera punctata</name>
    <name type="common">Pacific beetle cockroach</name>
    <dbReference type="NCBI Taxonomy" id="6984"/>
    <lineage>
        <taxon>Eukaryota</taxon>
        <taxon>Metazoa</taxon>
        <taxon>Ecdysozoa</taxon>
        <taxon>Arthropoda</taxon>
        <taxon>Hexapoda</taxon>
        <taxon>Insecta</taxon>
        <taxon>Pterygota</taxon>
        <taxon>Neoptera</taxon>
        <taxon>Polyneoptera</taxon>
        <taxon>Dictyoptera</taxon>
        <taxon>Blattodea</taxon>
        <taxon>Blaberoidea</taxon>
        <taxon>Blaberidae</taxon>
        <taxon>Diplopterinae</taxon>
        <taxon>Diploptera</taxon>
    </lineage>
</organism>
<dbReference type="InterPro" id="IPR012674">
    <property type="entry name" value="Calycin"/>
</dbReference>
<evidence type="ECO:0000313" key="2">
    <source>
        <dbReference type="EMBL" id="KAJ9573465.1"/>
    </source>
</evidence>
<dbReference type="Proteomes" id="UP001233999">
    <property type="component" value="Unassembled WGS sequence"/>
</dbReference>
<keyword evidence="1" id="KW-0732">Signal</keyword>
<reference evidence="2" key="1">
    <citation type="journal article" date="2023" name="IScience">
        <title>Live-bearing cockroach genome reveals convergent evolutionary mechanisms linked to viviparity in insects and beyond.</title>
        <authorList>
            <person name="Fouks B."/>
            <person name="Harrison M.C."/>
            <person name="Mikhailova A.A."/>
            <person name="Marchal E."/>
            <person name="English S."/>
            <person name="Carruthers M."/>
            <person name="Jennings E.C."/>
            <person name="Chiamaka E.L."/>
            <person name="Frigard R.A."/>
            <person name="Pippel M."/>
            <person name="Attardo G.M."/>
            <person name="Benoit J.B."/>
            <person name="Bornberg-Bauer E."/>
            <person name="Tobe S.S."/>
        </authorList>
    </citation>
    <scope>NUCLEOTIDE SEQUENCE</scope>
    <source>
        <strain evidence="2">Stay&amp;Tobe</strain>
    </source>
</reference>
<evidence type="ECO:0000256" key="1">
    <source>
        <dbReference type="SAM" id="SignalP"/>
    </source>
</evidence>
<dbReference type="PROSITE" id="PS00213">
    <property type="entry name" value="LIPOCALIN"/>
    <property type="match status" value="1"/>
</dbReference>
<protein>
    <submittedName>
        <fullName evidence="2">Uncharacterized protein</fullName>
    </submittedName>
</protein>
<reference evidence="2" key="2">
    <citation type="submission" date="2023-05" db="EMBL/GenBank/DDBJ databases">
        <authorList>
            <person name="Fouks B."/>
        </authorList>
    </citation>
    <scope>NUCLEOTIDE SEQUENCE</scope>
    <source>
        <strain evidence="2">Stay&amp;Tobe</strain>
        <tissue evidence="2">Testes</tissue>
    </source>
</reference>
<accession>A0AAD7Z4B8</accession>
<dbReference type="InterPro" id="IPR022272">
    <property type="entry name" value="Lipocalin_CS"/>
</dbReference>
<name>A0AAD7Z4B8_DIPPU</name>
<gene>
    <name evidence="2" type="ORF">L9F63_009125</name>
</gene>
<comment type="caution">
    <text evidence="2">The sequence shown here is derived from an EMBL/GenBank/DDBJ whole genome shotgun (WGS) entry which is preliminary data.</text>
</comment>
<keyword evidence="3" id="KW-1185">Reference proteome</keyword>
<dbReference type="AlphaFoldDB" id="A0AAD7Z4B8"/>
<sequence>MKCIFILLTCLVVYAQNTYADCRLDPPTLENFSKEEFQGLWYLTATYPSVFDKFTAVFHVLTLKGNTYCADSVITPEESEKRELKLGTWELLSYNSKMNIMYPDPEYMSGLYQVSATDYKNYMIMQGCPPITGDQGIYTLYFRKRCPEPDVVDFAESALAALYLNSSLFVQDPTLNCTEI</sequence>
<dbReference type="SUPFAM" id="SSF50814">
    <property type="entry name" value="Lipocalins"/>
    <property type="match status" value="1"/>
</dbReference>
<dbReference type="Gene3D" id="2.40.128.20">
    <property type="match status" value="1"/>
</dbReference>
<dbReference type="EMBL" id="JASPKZ010010698">
    <property type="protein sequence ID" value="KAJ9573465.1"/>
    <property type="molecule type" value="Genomic_DNA"/>
</dbReference>
<feature type="signal peptide" evidence="1">
    <location>
        <begin position="1"/>
        <end position="15"/>
    </location>
</feature>